<evidence type="ECO:0000259" key="2">
    <source>
        <dbReference type="PROSITE" id="PS50181"/>
    </source>
</evidence>
<accession>A0A9P1H124</accession>
<dbReference type="PROSITE" id="PS50181">
    <property type="entry name" value="FBOX"/>
    <property type="match status" value="1"/>
</dbReference>
<dbReference type="InterPro" id="IPR001810">
    <property type="entry name" value="F-box_dom"/>
</dbReference>
<keyword evidence="4" id="KW-1185">Reference proteome</keyword>
<dbReference type="Proteomes" id="UP000838763">
    <property type="component" value="Unassembled WGS sequence"/>
</dbReference>
<evidence type="ECO:0000313" key="4">
    <source>
        <dbReference type="Proteomes" id="UP000838763"/>
    </source>
</evidence>
<evidence type="ECO:0000256" key="1">
    <source>
        <dbReference type="SAM" id="MobiDB-lite"/>
    </source>
</evidence>
<gene>
    <name evidence="3" type="ORF">PPNO1_LOCUS3216</name>
</gene>
<comment type="caution">
    <text evidence="3">The sequence shown here is derived from an EMBL/GenBank/DDBJ whole genome shotgun (WGS) entry which is preliminary data.</text>
</comment>
<dbReference type="CDD" id="cd09917">
    <property type="entry name" value="F-box_SF"/>
    <property type="match status" value="1"/>
</dbReference>
<dbReference type="EMBL" id="CALLCH030000008">
    <property type="protein sequence ID" value="CAI4213468.1"/>
    <property type="molecule type" value="Genomic_DNA"/>
</dbReference>
<organism evidence="3 4">
    <name type="scientific">Parascedosporium putredinis</name>
    <dbReference type="NCBI Taxonomy" id="1442378"/>
    <lineage>
        <taxon>Eukaryota</taxon>
        <taxon>Fungi</taxon>
        <taxon>Dikarya</taxon>
        <taxon>Ascomycota</taxon>
        <taxon>Pezizomycotina</taxon>
        <taxon>Sordariomycetes</taxon>
        <taxon>Hypocreomycetidae</taxon>
        <taxon>Microascales</taxon>
        <taxon>Microascaceae</taxon>
        <taxon>Parascedosporium</taxon>
    </lineage>
</organism>
<feature type="domain" description="F-box" evidence="2">
    <location>
        <begin position="1"/>
        <end position="48"/>
    </location>
</feature>
<name>A0A9P1H124_9PEZI</name>
<dbReference type="SUPFAM" id="SSF52047">
    <property type="entry name" value="RNI-like"/>
    <property type="match status" value="1"/>
</dbReference>
<dbReference type="AlphaFoldDB" id="A0A9P1H124"/>
<evidence type="ECO:0000313" key="3">
    <source>
        <dbReference type="EMBL" id="CAI4213468.1"/>
    </source>
</evidence>
<dbReference type="InterPro" id="IPR036047">
    <property type="entry name" value="F-box-like_dom_sf"/>
</dbReference>
<feature type="region of interest" description="Disordered" evidence="1">
    <location>
        <begin position="91"/>
        <end position="136"/>
    </location>
</feature>
<dbReference type="Gene3D" id="3.80.10.10">
    <property type="entry name" value="Ribonuclease Inhibitor"/>
    <property type="match status" value="1"/>
</dbReference>
<proteinExistence type="predicted"/>
<reference evidence="3" key="1">
    <citation type="submission" date="2022-11" db="EMBL/GenBank/DDBJ databases">
        <authorList>
            <person name="Scott C."/>
            <person name="Bruce N."/>
        </authorList>
    </citation>
    <scope>NUCLEOTIDE SEQUENCE</scope>
</reference>
<dbReference type="InterPro" id="IPR032675">
    <property type="entry name" value="LRR_dom_sf"/>
</dbReference>
<protein>
    <recommendedName>
        <fullName evidence="2">F-box domain-containing protein</fullName>
    </recommendedName>
</protein>
<dbReference type="SUPFAM" id="SSF81383">
    <property type="entry name" value="F-box domain"/>
    <property type="match status" value="1"/>
</dbReference>
<sequence>MDIAAFPDDILSDVCLFLDEPTLGSLRLTSGRFHRLASRPFHRNLQTLRLHLMRSDLAHLSAVAAFPALAAAIRRLDLVVPHYNITSRLSAAPHGNETGLGRDNDDNDPTSGGGGGGGGDHPRHGAARLAHREREPATRRLPGLSWKTLWNQARHTWCVVCRSIAHARVRPRALSWFQDTLGCSLTTNGICDHLHNLGPGELASLHDVLRGLRAFSVSFAPPVDLWNIRNELGGEMADPDHPKGVEMMRHVLGLMPDLRRLHLHVYNASFRGDHTPPEYCTLATVMRAADLLALEELTLRGFCVSEKYMVDLLRAHTSLRYLCLERLRLTAGSWDNVLFAACQAGNIKRVRLSGLWTLQGVTKTPQSCTTSSPEAYISRRKMRIGRTISCTTLPTPGTRGQRAT</sequence>